<feature type="repeat" description="PPR" evidence="5">
    <location>
        <begin position="758"/>
        <end position="788"/>
    </location>
</feature>
<dbReference type="EMBL" id="MCGT01000011">
    <property type="protein sequence ID" value="ORX55766.1"/>
    <property type="molecule type" value="Genomic_DNA"/>
</dbReference>
<keyword evidence="2" id="KW-0677">Repeat</keyword>
<evidence type="ECO:0000256" key="4">
    <source>
        <dbReference type="ARBA" id="ARBA00044511"/>
    </source>
</evidence>
<evidence type="ECO:0000256" key="2">
    <source>
        <dbReference type="ARBA" id="ARBA00022737"/>
    </source>
</evidence>
<dbReference type="Pfam" id="PF01535">
    <property type="entry name" value="PPR"/>
    <property type="match status" value="2"/>
</dbReference>
<evidence type="ECO:0000313" key="7">
    <source>
        <dbReference type="EMBL" id="ORX55766.1"/>
    </source>
</evidence>
<protein>
    <submittedName>
        <fullName evidence="7">TPR-like protein</fullName>
    </submittedName>
</protein>
<feature type="domain" description="PROP1-like PPR" evidence="6">
    <location>
        <begin position="207"/>
        <end position="339"/>
    </location>
</feature>
<keyword evidence="8" id="KW-1185">Reference proteome</keyword>
<dbReference type="InterPro" id="IPR033443">
    <property type="entry name" value="PROP1-like_PPR_dom"/>
</dbReference>
<evidence type="ECO:0000256" key="3">
    <source>
        <dbReference type="ARBA" id="ARBA00044493"/>
    </source>
</evidence>
<dbReference type="Proteomes" id="UP000242146">
    <property type="component" value="Unassembled WGS sequence"/>
</dbReference>
<dbReference type="Pfam" id="PF13812">
    <property type="entry name" value="PPR_3"/>
    <property type="match status" value="1"/>
</dbReference>
<dbReference type="InterPro" id="IPR002885">
    <property type="entry name" value="PPR_rpt"/>
</dbReference>
<dbReference type="AlphaFoldDB" id="A0A1X2GKI8"/>
<dbReference type="NCBIfam" id="TIGR00756">
    <property type="entry name" value="PPR"/>
    <property type="match status" value="2"/>
</dbReference>
<feature type="non-terminal residue" evidence="7">
    <location>
        <position position="1"/>
    </location>
</feature>
<evidence type="ECO:0000256" key="1">
    <source>
        <dbReference type="ARBA" id="ARBA00006192"/>
    </source>
</evidence>
<proteinExistence type="inferred from homology"/>
<accession>A0A1X2GKI8</accession>
<comment type="similarity">
    <text evidence="1">Belongs to the CCM1 family.</text>
</comment>
<evidence type="ECO:0000313" key="8">
    <source>
        <dbReference type="Proteomes" id="UP000242146"/>
    </source>
</evidence>
<evidence type="ECO:0000256" key="5">
    <source>
        <dbReference type="PROSITE-ProRule" id="PRU00708"/>
    </source>
</evidence>
<feature type="repeat" description="PPR" evidence="5">
    <location>
        <begin position="723"/>
        <end position="757"/>
    </location>
</feature>
<evidence type="ECO:0000259" key="6">
    <source>
        <dbReference type="Pfam" id="PF17177"/>
    </source>
</evidence>
<dbReference type="Gene3D" id="1.25.40.10">
    <property type="entry name" value="Tetratricopeptide repeat domain"/>
    <property type="match status" value="6"/>
</dbReference>
<dbReference type="OrthoDB" id="411857at2759"/>
<dbReference type="InterPro" id="IPR011990">
    <property type="entry name" value="TPR-like_helical_dom_sf"/>
</dbReference>
<dbReference type="Pfam" id="PF17177">
    <property type="entry name" value="PPR_long"/>
    <property type="match status" value="1"/>
</dbReference>
<comment type="caution">
    <text evidence="7">The sequence shown here is derived from an EMBL/GenBank/DDBJ whole genome shotgun (WGS) entry which is preliminary data.</text>
</comment>
<feature type="repeat" description="PPR" evidence="5">
    <location>
        <begin position="990"/>
        <end position="1024"/>
    </location>
</feature>
<dbReference type="PANTHER" id="PTHR47447:SF17">
    <property type="entry name" value="OS12G0638900 PROTEIN"/>
    <property type="match status" value="1"/>
</dbReference>
<name>A0A1X2GKI8_9FUNG</name>
<dbReference type="PROSITE" id="PS51375">
    <property type="entry name" value="PPR"/>
    <property type="match status" value="3"/>
</dbReference>
<dbReference type="STRING" id="101127.A0A1X2GKI8"/>
<feature type="non-terminal residue" evidence="7">
    <location>
        <position position="1034"/>
    </location>
</feature>
<gene>
    <name evidence="7" type="ORF">DM01DRAFT_241778</name>
</gene>
<comment type="function">
    <text evidence="3">Regulates mitochondrial small subunit maturation by controlling 15S rRNA 5'-end processing. Localizes to the 5' precursor of the 15S rRNA in a position that is subsequently occupied by mS47 in the mature yeast mtSSU. Uses structure and sequence-specific RNA recognition, binding to a single-stranded region of the precursor and specifically recognizing bases -6 to -1. The exchange of Ccm1 for mS47 is coupled to the irreversible removal of precursor rRNA that is accompanied by conformational changes of the mitoribosomal proteins uS5m and mS26. These conformational changes signal completion of 5'-end rRNA processing through protection of the mature 5'-end of the 15S rRNA and stabilization of mS47. The removal of the 5' precursor together with the dissociation of Ccm1 may be catalyzed by the 5'-3' exoribonuclease Pet127. Involved in the specific removal of group I introns in mitochondrial encoded transcripts.</text>
</comment>
<sequence length="1034" mass="115779">SPSEASDEPTSPLHTPCLEANTRLLSAKKSANLKSVLLEFASIKKHGLPLNHQTYNIVLEAIATFRREGSPLTCMLRVHDEMQQANIQRTHCTFVLLIRALCRRDVEVQKTVAMLRRQSARTGQHLKDIDVLETEGNLIRAMDLFHVAMEAGHTPAFEVDLFNQLLRVLSHYGDTNHATTVFHQLEASPNAMSNAATFAALINLFGRAGDIQAARRYFATYQERKATLGPHDASYVYNALVDSHLKCSLLDGALRVIEQDMVNDEIKLTIIPYNSIVRHYCTALDMSKAHAVIHQLLDNPDHLPQPDASTYGPILAAYCHLQDLDGARAVYADLVKLDIAKSYGNLANYALLCLAKEDGLSALAVVEDMRHARLEPDPLLACRIIDHFTRHRQCDQATDAIHTILGVLSPRTLVKGQRLLLDTTMRLMNTLSTLDDLARVALVASPLWSGSRLPLPLALALVDHMIHLFKTETLDTTLSGLACPSLATYSLLFEAVLLAQLSHDTSLSLCLSLLSSSKTHPLILPSYLICRITSFWQKTDNNQSLATSDSSLPEPAAMRSSFDQVVHQELSQKVLDAALQGQYSQVIVHLDNLLTQHRLPQPEAMRDAIAHVGKQGQMDLALRMYDGCLQAYQDHPQQQDTDEKDRATHAIYEITNSLLVGYAQMGDMTKAKVYYDRIKQLGMFPDSNGYASLLLGSAKCASDEASDALTIYDEAKRHHVKPTTFFYNVILSKLAKARKLELALTLFEEMRPLHVCPNAITYGAIISACVRAGAEGHARRLFAEMLSAPSYQPRVGPFNNMMQFYVRQHPSRESVLDYFAEMRRRHIKPSPHTYKLLIEAYSTMMPYDMPTAHRMLGEMTRRDHIRPQATHFAALIYAYGTLQRDVQSADRVYDEMLKLNLSPDEAVYQAMLDTLISNDHMDRAQLLYRDMVCSIDKTSSPYIENLFIRGYGCQGQLDCAQAIFDAMLDLANPEAKSVADWIQGIVVVREPSTYEAMVKAYQDNHQPDRAKAILQQMLDRDFPEKVVAVVADLV</sequence>
<dbReference type="PANTHER" id="PTHR47447">
    <property type="entry name" value="OS03G0856100 PROTEIN"/>
    <property type="match status" value="1"/>
</dbReference>
<reference evidence="7 8" key="1">
    <citation type="submission" date="2016-07" db="EMBL/GenBank/DDBJ databases">
        <title>Pervasive Adenine N6-methylation of Active Genes in Fungi.</title>
        <authorList>
            <consortium name="DOE Joint Genome Institute"/>
            <person name="Mondo S.J."/>
            <person name="Dannebaum R.O."/>
            <person name="Kuo R.C."/>
            <person name="Labutti K."/>
            <person name="Haridas S."/>
            <person name="Kuo A."/>
            <person name="Salamov A."/>
            <person name="Ahrendt S.R."/>
            <person name="Lipzen A."/>
            <person name="Sullivan W."/>
            <person name="Andreopoulos W.B."/>
            <person name="Clum A."/>
            <person name="Lindquist E."/>
            <person name="Daum C."/>
            <person name="Ramamoorthy G.K."/>
            <person name="Gryganskyi A."/>
            <person name="Culley D."/>
            <person name="Magnuson J.K."/>
            <person name="James T.Y."/>
            <person name="O'Malley M.A."/>
            <person name="Stajich J.E."/>
            <person name="Spatafora J.W."/>
            <person name="Visel A."/>
            <person name="Grigoriev I.V."/>
        </authorList>
    </citation>
    <scope>NUCLEOTIDE SEQUENCE [LARGE SCALE GENOMIC DNA]</scope>
    <source>
        <strain evidence="7 8">NRRL 3301</strain>
    </source>
</reference>
<organism evidence="7 8">
    <name type="scientific">Hesseltinella vesiculosa</name>
    <dbReference type="NCBI Taxonomy" id="101127"/>
    <lineage>
        <taxon>Eukaryota</taxon>
        <taxon>Fungi</taxon>
        <taxon>Fungi incertae sedis</taxon>
        <taxon>Mucoromycota</taxon>
        <taxon>Mucoromycotina</taxon>
        <taxon>Mucoromycetes</taxon>
        <taxon>Mucorales</taxon>
        <taxon>Cunninghamellaceae</taxon>
        <taxon>Hesseltinella</taxon>
    </lineage>
</organism>
<comment type="subunit">
    <text evidence="4">Binds to mitochondrial small subunit 15S rRNA.</text>
</comment>